<dbReference type="PATRIC" id="fig|1562970.3.peg.2352"/>
<dbReference type="InterPro" id="IPR039329">
    <property type="entry name" value="SIAE"/>
</dbReference>
<keyword evidence="1" id="KW-0378">Hydrolase</keyword>
<dbReference type="STRING" id="1562970.ING2E5B_2379"/>
<keyword evidence="5" id="KW-1185">Reference proteome</keyword>
<dbReference type="KEGG" id="pbt:ING2E5B_2379"/>
<feature type="domain" description="Sialate O-acetylesterase" evidence="2">
    <location>
        <begin position="472"/>
        <end position="585"/>
    </location>
</feature>
<reference evidence="4 5" key="1">
    <citation type="submission" date="2014-08" db="EMBL/GenBank/DDBJ databases">
        <authorList>
            <person name="Wibberg D."/>
        </authorList>
    </citation>
    <scope>NUCLEOTIDE SEQUENCE [LARGE SCALE GENOMIC DNA]</scope>
    <source>
        <strain evidence="5">ING2-E5B</strain>
    </source>
</reference>
<dbReference type="Pfam" id="PF13472">
    <property type="entry name" value="Lipase_GDSL_2"/>
    <property type="match status" value="1"/>
</dbReference>
<dbReference type="EMBL" id="LN515532">
    <property type="protein sequence ID" value="CEA17104.1"/>
    <property type="molecule type" value="Genomic_DNA"/>
</dbReference>
<proteinExistence type="predicted"/>
<evidence type="ECO:0000259" key="2">
    <source>
        <dbReference type="Pfam" id="PF03629"/>
    </source>
</evidence>
<dbReference type="Pfam" id="PF03629">
    <property type="entry name" value="SASA"/>
    <property type="match status" value="2"/>
</dbReference>
<dbReference type="Proteomes" id="UP000032417">
    <property type="component" value="Chromosome 1"/>
</dbReference>
<dbReference type="InterPro" id="IPR005181">
    <property type="entry name" value="SASA"/>
</dbReference>
<evidence type="ECO:0000256" key="1">
    <source>
        <dbReference type="ARBA" id="ARBA00022801"/>
    </source>
</evidence>
<organism evidence="4 5">
    <name type="scientific">Fermentimonas caenicola</name>
    <dbReference type="NCBI Taxonomy" id="1562970"/>
    <lineage>
        <taxon>Bacteria</taxon>
        <taxon>Pseudomonadati</taxon>
        <taxon>Bacteroidota</taxon>
        <taxon>Bacteroidia</taxon>
        <taxon>Bacteroidales</taxon>
        <taxon>Dysgonomonadaceae</taxon>
        <taxon>Fermentimonas</taxon>
    </lineage>
</organism>
<dbReference type="HOGENOM" id="CLU_015150_3_0_10"/>
<evidence type="ECO:0008006" key="6">
    <source>
        <dbReference type="Google" id="ProtNLM"/>
    </source>
</evidence>
<dbReference type="Gene3D" id="3.40.50.1110">
    <property type="entry name" value="SGNH hydrolase"/>
    <property type="match status" value="2"/>
</dbReference>
<feature type="domain" description="Sialate O-acetylesterase" evidence="2">
    <location>
        <begin position="305"/>
        <end position="419"/>
    </location>
</feature>
<dbReference type="PANTHER" id="PTHR22901">
    <property type="entry name" value="SIALATE O-ACETYLESTERASE"/>
    <property type="match status" value="1"/>
</dbReference>
<dbReference type="InterPro" id="IPR013830">
    <property type="entry name" value="SGNH_hydro"/>
</dbReference>
<accession>A0A098C2G9</accession>
<dbReference type="Gene3D" id="2.60.40.10">
    <property type="entry name" value="Immunoglobulins"/>
    <property type="match status" value="1"/>
</dbReference>
<evidence type="ECO:0000313" key="5">
    <source>
        <dbReference type="Proteomes" id="UP000032417"/>
    </source>
</evidence>
<dbReference type="AlphaFoldDB" id="A0A098C2G9"/>
<dbReference type="GO" id="GO:0005975">
    <property type="term" value="P:carbohydrate metabolic process"/>
    <property type="evidence" value="ECO:0007669"/>
    <property type="project" value="TreeGrafter"/>
</dbReference>
<sequence>MNNTWSKIVLIVTFYLLVTSSIFGQPIKVACVGNSVTYGMGIENPEERYPAQLQVMLGNEYEVGNFGHSGATLMKHGYRPYWNLPEFKEAVDFRADIVIIHLGLNDTDPRAWPKYRDEFVRDYINLIDTFKQVNPDADVKICRMTPIFTGHSRFESSTRDWYWQIQETIEVIAEISGVELIDLHTPLHKRPDLFPDNLHPTGEGAKIIAEKVYGAITGDYGGLIPASIFTSGMVLQRNKPIIFWGTANANEIVEIEFNNQKRDTSVNRSGKWEIEFPPLEAGGPYIITISNGNEVISLKDILIGDIWLCSGQSNMEFRLNQAATYSDDIKDANLPEVRLFNMQPVAYTNNVAWDKETLDKINRLQYFTKTEWKRTTPETAKDFSAVAYHFGKTLHQETDVPIGLILNAIGGSPAEAWIDRFTLEHHPRLVGMFRNWKNNDYINPWCRERAEKNSELSENPLQRHPYQPSYLYEAGIQDITRLNIAGVIWYQGESNEQNVELHEVIFPTLVESWRNAWSDDLPFYYVQLSSMAVGRETWGHFRDSQRRLMYEIPNSGMAVSSDLGDSTDVHPREKRQIGERLARWALNKTYGVDDIIPSGPLFHDFFIENDTVYLSFEYAEGLRTSDGKAPRSFELAEFPGLYYPADTVIEGNVIKVTSSKVKTPRYVRYGWSSFSDGNLINIEGLPASTFSTQFNNNSR</sequence>
<protein>
    <recommendedName>
        <fullName evidence="6">Sialate O-acetylesterase</fullName>
    </recommendedName>
</protein>
<dbReference type="SUPFAM" id="SSF52266">
    <property type="entry name" value="SGNH hydrolase"/>
    <property type="match status" value="2"/>
</dbReference>
<dbReference type="PANTHER" id="PTHR22901:SF0">
    <property type="entry name" value="SIALATE O-ACETYLESTERASE"/>
    <property type="match status" value="1"/>
</dbReference>
<evidence type="ECO:0000313" key="4">
    <source>
        <dbReference type="EMBL" id="CEA17104.1"/>
    </source>
</evidence>
<evidence type="ECO:0000259" key="3">
    <source>
        <dbReference type="Pfam" id="PF13472"/>
    </source>
</evidence>
<dbReference type="GO" id="GO:0001681">
    <property type="term" value="F:sialate O-acetylesterase activity"/>
    <property type="evidence" value="ECO:0007669"/>
    <property type="project" value="InterPro"/>
</dbReference>
<dbReference type="InterPro" id="IPR036514">
    <property type="entry name" value="SGNH_hydro_sf"/>
</dbReference>
<name>A0A098C2G9_9BACT</name>
<feature type="domain" description="SGNH hydrolase-type esterase" evidence="3">
    <location>
        <begin position="31"/>
        <end position="206"/>
    </location>
</feature>
<gene>
    <name evidence="4" type="ORF">ING2E5B_2379</name>
</gene>
<dbReference type="OrthoDB" id="9816001at2"/>
<dbReference type="InterPro" id="IPR013783">
    <property type="entry name" value="Ig-like_fold"/>
</dbReference>